<organism evidence="3 4">
    <name type="scientific">Tenacibaculum aiptasiae</name>
    <dbReference type="NCBI Taxonomy" id="426481"/>
    <lineage>
        <taxon>Bacteria</taxon>
        <taxon>Pseudomonadati</taxon>
        <taxon>Bacteroidota</taxon>
        <taxon>Flavobacteriia</taxon>
        <taxon>Flavobacteriales</taxon>
        <taxon>Flavobacteriaceae</taxon>
        <taxon>Tenacibaculum</taxon>
    </lineage>
</organism>
<keyword evidence="3" id="KW-0418">Kinase</keyword>
<accession>A0A7J5AMB8</accession>
<keyword evidence="3" id="KW-0808">Transferase</keyword>
<keyword evidence="1" id="KW-0472">Membrane</keyword>
<evidence type="ECO:0000256" key="1">
    <source>
        <dbReference type="SAM" id="Phobius"/>
    </source>
</evidence>
<proteinExistence type="predicted"/>
<feature type="domain" description="Signal transduction histidine kinase internal region" evidence="2">
    <location>
        <begin position="158"/>
        <end position="235"/>
    </location>
</feature>
<evidence type="ECO:0000313" key="4">
    <source>
        <dbReference type="Proteomes" id="UP000467305"/>
    </source>
</evidence>
<keyword evidence="4" id="KW-1185">Reference proteome</keyword>
<comment type="caution">
    <text evidence="3">The sequence shown here is derived from an EMBL/GenBank/DDBJ whole genome shotgun (WGS) entry which is preliminary data.</text>
</comment>
<keyword evidence="1" id="KW-1133">Transmembrane helix</keyword>
<feature type="transmembrane region" description="Helical" evidence="1">
    <location>
        <begin position="35"/>
        <end position="60"/>
    </location>
</feature>
<sequence length="348" mass="41222">MKNILSKNIIRNSIFWGIMFLYLLSSYWYREHDKTYIITYIGFKVFLQFLLCVTIVYYLIPTFLNKKKQFLFVLLSLIAIYLIQSLYGVVRVYYFASNYPEIYKRMPPYILKDRMVSIIVFIRNITWVLFPTVIFIAIKYYRDQKDLIMLKEQKKTTELNLLKNQLNPHFLFNTLNNLYALALKKSDKTPEVIAKLSEILDYILYQCKDNYVSLDKEIELLENYIALEKVRYGNRVEVNFEKQIKSDVKIAPLILLTFVENAFKHGISQEIDKGFITLTIVASEAEIKFKLKNTKPSLYNSNKKRKSIGMENITKQLDFLYLGAYSLEVNETNKDYSLELILKLNEKI</sequence>
<dbReference type="Proteomes" id="UP000467305">
    <property type="component" value="Unassembled WGS sequence"/>
</dbReference>
<dbReference type="GO" id="GO:0000155">
    <property type="term" value="F:phosphorelay sensor kinase activity"/>
    <property type="evidence" value="ECO:0007669"/>
    <property type="project" value="InterPro"/>
</dbReference>
<dbReference type="EMBL" id="WAAU01000012">
    <property type="protein sequence ID" value="KAB1158608.1"/>
    <property type="molecule type" value="Genomic_DNA"/>
</dbReference>
<dbReference type="OrthoDB" id="9809908at2"/>
<feature type="transmembrane region" description="Helical" evidence="1">
    <location>
        <begin position="12"/>
        <end position="29"/>
    </location>
</feature>
<protein>
    <submittedName>
        <fullName evidence="3">Histidine kinase</fullName>
    </submittedName>
</protein>
<dbReference type="AlphaFoldDB" id="A0A7J5AMB8"/>
<dbReference type="Pfam" id="PF06580">
    <property type="entry name" value="His_kinase"/>
    <property type="match status" value="1"/>
</dbReference>
<reference evidence="3 4" key="1">
    <citation type="submission" date="2019-09" db="EMBL/GenBank/DDBJ databases">
        <authorList>
            <person name="Cao W.R."/>
        </authorList>
    </citation>
    <scope>NUCLEOTIDE SEQUENCE [LARGE SCALE GENOMIC DNA]</scope>
    <source>
        <strain evidence="4">a4</strain>
    </source>
</reference>
<name>A0A7J5AMB8_9FLAO</name>
<evidence type="ECO:0000259" key="2">
    <source>
        <dbReference type="Pfam" id="PF06580"/>
    </source>
</evidence>
<dbReference type="PANTHER" id="PTHR34220:SF7">
    <property type="entry name" value="SENSOR HISTIDINE KINASE YPDA"/>
    <property type="match status" value="1"/>
</dbReference>
<keyword evidence="1" id="KW-0812">Transmembrane</keyword>
<feature type="transmembrane region" description="Helical" evidence="1">
    <location>
        <begin position="72"/>
        <end position="96"/>
    </location>
</feature>
<dbReference type="InterPro" id="IPR010559">
    <property type="entry name" value="Sig_transdc_His_kin_internal"/>
</dbReference>
<dbReference type="InterPro" id="IPR050640">
    <property type="entry name" value="Bact_2-comp_sensor_kinase"/>
</dbReference>
<evidence type="ECO:0000313" key="3">
    <source>
        <dbReference type="EMBL" id="KAB1158608.1"/>
    </source>
</evidence>
<feature type="transmembrane region" description="Helical" evidence="1">
    <location>
        <begin position="116"/>
        <end position="141"/>
    </location>
</feature>
<gene>
    <name evidence="3" type="ORF">F7018_08295</name>
</gene>
<dbReference type="GO" id="GO:0016020">
    <property type="term" value="C:membrane"/>
    <property type="evidence" value="ECO:0007669"/>
    <property type="project" value="InterPro"/>
</dbReference>
<dbReference type="PANTHER" id="PTHR34220">
    <property type="entry name" value="SENSOR HISTIDINE KINASE YPDA"/>
    <property type="match status" value="1"/>
</dbReference>